<keyword evidence="3" id="KW-1185">Reference proteome</keyword>
<keyword evidence="1" id="KW-0472">Membrane</keyword>
<feature type="transmembrane region" description="Helical" evidence="1">
    <location>
        <begin position="26"/>
        <end position="49"/>
    </location>
</feature>
<keyword evidence="1" id="KW-1133">Transmembrane helix</keyword>
<reference evidence="2" key="1">
    <citation type="submission" date="2021-08" db="EMBL/GenBank/DDBJ databases">
        <title>Sphingopyxis panaciterrulae sp. nov., isolated from the surface water of the Yellow Sea.</title>
        <authorList>
            <person name="Gao Z."/>
            <person name="Zhang D."/>
            <person name="Zhang A."/>
        </authorList>
    </citation>
    <scope>NUCLEOTIDE SEQUENCE</scope>
    <source>
        <strain evidence="2">XHP0097</strain>
    </source>
</reference>
<organism evidence="2 3">
    <name type="scientific">Sphingopyxis jiangsuensis</name>
    <dbReference type="NCBI Taxonomy" id="2871171"/>
    <lineage>
        <taxon>Bacteria</taxon>
        <taxon>Pseudomonadati</taxon>
        <taxon>Pseudomonadota</taxon>
        <taxon>Alphaproteobacteria</taxon>
        <taxon>Sphingomonadales</taxon>
        <taxon>Sphingomonadaceae</taxon>
        <taxon>Sphingopyxis</taxon>
    </lineage>
</organism>
<name>A0ABS7MBH4_9SPHN</name>
<sequence length="51" mass="5483">MKIVDEHVEVTDEEASSGVKGHGVRYVLAISLLLAVVVLSAVWILPALLNQ</sequence>
<dbReference type="RefSeq" id="WP_201926015.1">
    <property type="nucleotide sequence ID" value="NZ_JAERPO010000001.1"/>
</dbReference>
<accession>A0ABS7MBH4</accession>
<evidence type="ECO:0000313" key="3">
    <source>
        <dbReference type="Proteomes" id="UP001166571"/>
    </source>
</evidence>
<dbReference type="Proteomes" id="UP001166571">
    <property type="component" value="Unassembled WGS sequence"/>
</dbReference>
<keyword evidence="1" id="KW-0812">Transmembrane</keyword>
<evidence type="ECO:0000313" key="2">
    <source>
        <dbReference type="EMBL" id="MBY4636385.1"/>
    </source>
</evidence>
<proteinExistence type="predicted"/>
<evidence type="ECO:0000256" key="1">
    <source>
        <dbReference type="SAM" id="Phobius"/>
    </source>
</evidence>
<gene>
    <name evidence="2" type="ORF">K5P26_04425</name>
</gene>
<protein>
    <submittedName>
        <fullName evidence="2">Uncharacterized protein</fullName>
    </submittedName>
</protein>
<dbReference type="EMBL" id="JAILXK010000001">
    <property type="protein sequence ID" value="MBY4636385.1"/>
    <property type="molecule type" value="Genomic_DNA"/>
</dbReference>
<comment type="caution">
    <text evidence="2">The sequence shown here is derived from an EMBL/GenBank/DDBJ whole genome shotgun (WGS) entry which is preliminary data.</text>
</comment>